<proteinExistence type="inferred from homology"/>
<keyword evidence="3 9" id="KW-0813">Transport</keyword>
<evidence type="ECO:0000256" key="3">
    <source>
        <dbReference type="ARBA" id="ARBA00022448"/>
    </source>
</evidence>
<keyword evidence="7 9" id="KW-1133">Transmembrane helix</keyword>
<comment type="subcellular location">
    <subcellularLocation>
        <location evidence="9">Cell membrane</location>
        <topology evidence="9">Multi-pass membrane protein</topology>
    </subcellularLocation>
    <subcellularLocation>
        <location evidence="1">Endomembrane system</location>
        <topology evidence="1">Multi-pass membrane protein</topology>
    </subcellularLocation>
</comment>
<dbReference type="FunFam" id="1.20.1280.290:FF:000002">
    <property type="entry name" value="Bidirectional sugar transporter SWEET"/>
    <property type="match status" value="1"/>
</dbReference>
<keyword evidence="4 9" id="KW-0762">Sugar transport</keyword>
<dbReference type="InterPro" id="IPR047664">
    <property type="entry name" value="SWEET"/>
</dbReference>
<dbReference type="InterPro" id="IPR004316">
    <property type="entry name" value="SWEET_rpt"/>
</dbReference>
<feature type="transmembrane region" description="Helical" evidence="9">
    <location>
        <begin position="71"/>
        <end position="92"/>
    </location>
</feature>
<evidence type="ECO:0000256" key="1">
    <source>
        <dbReference type="ARBA" id="ARBA00004127"/>
    </source>
</evidence>
<dbReference type="EMBL" id="JBDFQZ010000008">
    <property type="protein sequence ID" value="KAK9698440.1"/>
    <property type="molecule type" value="Genomic_DNA"/>
</dbReference>
<feature type="transmembrane region" description="Helical" evidence="9">
    <location>
        <begin position="132"/>
        <end position="153"/>
    </location>
</feature>
<evidence type="ECO:0000256" key="6">
    <source>
        <dbReference type="ARBA" id="ARBA00022737"/>
    </source>
</evidence>
<dbReference type="GO" id="GO:0005886">
    <property type="term" value="C:plasma membrane"/>
    <property type="evidence" value="ECO:0007669"/>
    <property type="project" value="UniProtKB-SubCell"/>
</dbReference>
<evidence type="ECO:0000256" key="9">
    <source>
        <dbReference type="RuleBase" id="RU910715"/>
    </source>
</evidence>
<evidence type="ECO:0000256" key="5">
    <source>
        <dbReference type="ARBA" id="ARBA00022692"/>
    </source>
</evidence>
<dbReference type="PANTHER" id="PTHR10791:SF130">
    <property type="entry name" value="BIDIRECTIONAL SUGAR TRANSPORTER SWEET6-RELATED"/>
    <property type="match status" value="1"/>
</dbReference>
<dbReference type="Gene3D" id="1.20.1280.290">
    <property type="match status" value="2"/>
</dbReference>
<feature type="transmembrane region" description="Helical" evidence="9">
    <location>
        <begin position="165"/>
        <end position="186"/>
    </location>
</feature>
<accession>A0AAW1J6P9</accession>
<feature type="transmembrane region" description="Helical" evidence="9">
    <location>
        <begin position="6"/>
        <end position="24"/>
    </location>
</feature>
<evidence type="ECO:0000256" key="7">
    <source>
        <dbReference type="ARBA" id="ARBA00022989"/>
    </source>
</evidence>
<evidence type="ECO:0000313" key="11">
    <source>
        <dbReference type="Proteomes" id="UP001443914"/>
    </source>
</evidence>
<comment type="caution">
    <text evidence="10">The sequence shown here is derived from an EMBL/GenBank/DDBJ whole genome shotgun (WGS) entry which is preliminary data.</text>
</comment>
<protein>
    <recommendedName>
        <fullName evidence="9">Bidirectional sugar transporter SWEET</fullName>
    </recommendedName>
</protein>
<evidence type="ECO:0000313" key="10">
    <source>
        <dbReference type="EMBL" id="KAK9698440.1"/>
    </source>
</evidence>
<comment type="similarity">
    <text evidence="2 9">Belongs to the SWEET sugar transporter family.</text>
</comment>
<feature type="transmembrane region" description="Helical" evidence="9">
    <location>
        <begin position="104"/>
        <end position="126"/>
    </location>
</feature>
<feature type="transmembrane region" description="Helical" evidence="9">
    <location>
        <begin position="192"/>
        <end position="215"/>
    </location>
</feature>
<keyword evidence="8 9" id="KW-0472">Membrane</keyword>
<name>A0AAW1J6P9_SAPOF</name>
<keyword evidence="6" id="KW-0677">Repeat</keyword>
<dbReference type="GO" id="GO:0012505">
    <property type="term" value="C:endomembrane system"/>
    <property type="evidence" value="ECO:0007669"/>
    <property type="project" value="UniProtKB-SubCell"/>
</dbReference>
<dbReference type="PANTHER" id="PTHR10791">
    <property type="entry name" value="RAG1-ACTIVATING PROTEIN 1"/>
    <property type="match status" value="1"/>
</dbReference>
<dbReference type="Pfam" id="PF03083">
    <property type="entry name" value="MtN3_slv"/>
    <property type="match status" value="2"/>
</dbReference>
<organism evidence="10 11">
    <name type="scientific">Saponaria officinalis</name>
    <name type="common">Common soapwort</name>
    <name type="synonym">Lychnis saponaria</name>
    <dbReference type="NCBI Taxonomy" id="3572"/>
    <lineage>
        <taxon>Eukaryota</taxon>
        <taxon>Viridiplantae</taxon>
        <taxon>Streptophyta</taxon>
        <taxon>Embryophyta</taxon>
        <taxon>Tracheophyta</taxon>
        <taxon>Spermatophyta</taxon>
        <taxon>Magnoliopsida</taxon>
        <taxon>eudicotyledons</taxon>
        <taxon>Gunneridae</taxon>
        <taxon>Pentapetalae</taxon>
        <taxon>Caryophyllales</taxon>
        <taxon>Caryophyllaceae</taxon>
        <taxon>Caryophylleae</taxon>
        <taxon>Saponaria</taxon>
    </lineage>
</organism>
<dbReference type="AlphaFoldDB" id="A0AAW1J6P9"/>
<dbReference type="FunFam" id="1.20.1280.290:FF:000001">
    <property type="entry name" value="Bidirectional sugar transporter SWEET"/>
    <property type="match status" value="1"/>
</dbReference>
<evidence type="ECO:0000256" key="4">
    <source>
        <dbReference type="ARBA" id="ARBA00022597"/>
    </source>
</evidence>
<comment type="function">
    <text evidence="9">Mediates both low-affinity uptake and efflux of sugar across the membrane.</text>
</comment>
<evidence type="ECO:0000256" key="8">
    <source>
        <dbReference type="ARBA" id="ARBA00023136"/>
    </source>
</evidence>
<sequence>MVSPATARFAVGVIGNIISLFLYLSPLPTFVEIWRKGSVEKYSATTYLVTFLNAMIWSIYGMPFIQPNNILVSTIAAIGFFIELIYLSLFLFYSQSNRQRLTVFLVMLAEIVFVGVALTLVLSFAHTSKRRALVIGLLGDVSGVIMYAAPLSVMRQVIRTKSVEYMPLAISVTSMANALVWTLYAIHPWDPYVAMPNGTGCILGMAQLILYATYYNSTKQQMASKKATQKLELAFNEVIVVPSKVVAP</sequence>
<dbReference type="GO" id="GO:0051119">
    <property type="term" value="F:sugar transmembrane transporter activity"/>
    <property type="evidence" value="ECO:0007669"/>
    <property type="project" value="InterPro"/>
</dbReference>
<feature type="transmembrane region" description="Helical" evidence="9">
    <location>
        <begin position="45"/>
        <end position="65"/>
    </location>
</feature>
<dbReference type="Proteomes" id="UP001443914">
    <property type="component" value="Unassembled WGS sequence"/>
</dbReference>
<keyword evidence="5 9" id="KW-0812">Transmembrane</keyword>
<gene>
    <name evidence="10" type="ORF">RND81_08G104600</name>
</gene>
<keyword evidence="11" id="KW-1185">Reference proteome</keyword>
<dbReference type="GO" id="GO:0051260">
    <property type="term" value="P:protein homooligomerization"/>
    <property type="evidence" value="ECO:0007669"/>
    <property type="project" value="UniProtKB-ARBA"/>
</dbReference>
<reference evidence="10" key="1">
    <citation type="submission" date="2024-03" db="EMBL/GenBank/DDBJ databases">
        <title>WGS assembly of Saponaria officinalis var. Norfolk2.</title>
        <authorList>
            <person name="Jenkins J."/>
            <person name="Shu S."/>
            <person name="Grimwood J."/>
            <person name="Barry K."/>
            <person name="Goodstein D."/>
            <person name="Schmutz J."/>
            <person name="Leebens-Mack J."/>
            <person name="Osbourn A."/>
        </authorList>
    </citation>
    <scope>NUCLEOTIDE SEQUENCE [LARGE SCALE GENOMIC DNA]</scope>
    <source>
        <strain evidence="10">JIC</strain>
    </source>
</reference>
<evidence type="ECO:0000256" key="2">
    <source>
        <dbReference type="ARBA" id="ARBA00007809"/>
    </source>
</evidence>